<evidence type="ECO:0000259" key="4">
    <source>
        <dbReference type="Pfam" id="PF25155"/>
    </source>
</evidence>
<dbReference type="RefSeq" id="WP_160801243.1">
    <property type="nucleotide sequence ID" value="NZ_WUUL01000005.1"/>
</dbReference>
<proteinExistence type="predicted"/>
<dbReference type="Pfam" id="PF25155">
    <property type="entry name" value="NTF2_YvbJ"/>
    <property type="match status" value="1"/>
</dbReference>
<accession>A0A6I4VZL1</accession>
<dbReference type="InterPro" id="IPR054530">
    <property type="entry name" value="TcaA_4th"/>
</dbReference>
<dbReference type="PANTHER" id="PTHR40038:SF1">
    <property type="entry name" value="MEMBRANE-ASSOCIATED PROTEIN TCAA"/>
    <property type="match status" value="1"/>
</dbReference>
<gene>
    <name evidence="5" type="ORF">GSM42_09165</name>
</gene>
<dbReference type="AlphaFoldDB" id="A0A6I4VZL1"/>
<evidence type="ECO:0000313" key="5">
    <source>
        <dbReference type="EMBL" id="MXQ53884.1"/>
    </source>
</evidence>
<reference evidence="5 6" key="1">
    <citation type="submission" date="2019-12" db="EMBL/GenBank/DDBJ databases">
        <title>Whole-genome analyses of novel actinobacteria.</title>
        <authorList>
            <person name="Sahin N."/>
            <person name="Saygin H."/>
        </authorList>
    </citation>
    <scope>NUCLEOTIDE SEQUENCE [LARGE SCALE GENOMIC DNA]</scope>
    <source>
        <strain evidence="5 6">KC615</strain>
    </source>
</reference>
<evidence type="ECO:0000313" key="6">
    <source>
        <dbReference type="Proteomes" id="UP000430692"/>
    </source>
</evidence>
<protein>
    <submittedName>
        <fullName evidence="5">Uncharacterized protein</fullName>
    </submittedName>
</protein>
<feature type="transmembrane region" description="Helical" evidence="1">
    <location>
        <begin position="33"/>
        <end position="53"/>
    </location>
</feature>
<keyword evidence="1" id="KW-1133">Transmembrane helix</keyword>
<comment type="caution">
    <text evidence="5">The sequence shown here is derived from an EMBL/GenBank/DDBJ whole genome shotgun (WGS) entry which is preliminary data.</text>
</comment>
<dbReference type="Pfam" id="PF22813">
    <property type="entry name" value="TcaA_2nd"/>
    <property type="match status" value="1"/>
</dbReference>
<keyword evidence="1" id="KW-0472">Membrane</keyword>
<dbReference type="Proteomes" id="UP000430692">
    <property type="component" value="Unassembled WGS sequence"/>
</dbReference>
<organism evidence="5 6">
    <name type="scientific">Shimazuella alba</name>
    <dbReference type="NCBI Taxonomy" id="2690964"/>
    <lineage>
        <taxon>Bacteria</taxon>
        <taxon>Bacillati</taxon>
        <taxon>Bacillota</taxon>
        <taxon>Bacilli</taxon>
        <taxon>Bacillales</taxon>
        <taxon>Thermoactinomycetaceae</taxon>
        <taxon>Shimazuella</taxon>
    </lineage>
</organism>
<feature type="domain" description="YvbJ-like NTF2-like" evidence="4">
    <location>
        <begin position="314"/>
        <end position="437"/>
    </location>
</feature>
<evidence type="ECO:0000256" key="1">
    <source>
        <dbReference type="SAM" id="Phobius"/>
    </source>
</evidence>
<dbReference type="InterPro" id="IPR054529">
    <property type="entry name" value="TcaA_2nd"/>
</dbReference>
<evidence type="ECO:0000259" key="2">
    <source>
        <dbReference type="Pfam" id="PF22813"/>
    </source>
</evidence>
<dbReference type="InterPro" id="IPR056902">
    <property type="entry name" value="NTF2_YvbJ"/>
</dbReference>
<dbReference type="EMBL" id="WUUL01000005">
    <property type="protein sequence ID" value="MXQ53884.1"/>
    <property type="molecule type" value="Genomic_DNA"/>
</dbReference>
<evidence type="ECO:0000259" key="3">
    <source>
        <dbReference type="Pfam" id="PF22820"/>
    </source>
</evidence>
<dbReference type="Pfam" id="PF22820">
    <property type="entry name" value="TcaA_3rd_4th"/>
    <property type="match status" value="1"/>
</dbReference>
<keyword evidence="1" id="KW-0812">Transmembrane</keyword>
<feature type="domain" description="TcaA second" evidence="2">
    <location>
        <begin position="56"/>
        <end position="150"/>
    </location>
</feature>
<sequence>MEPKQQLSDLQGTLKNTKNKVVPFFLKNKKWSIVLIALVFIIVAAYIAGAYLMNPRDTVTSFEQAVRNGDVKTLKGLIHSPESQVKVDEKHLKDLITYSKENEEYLPKIIGNMMAQINDEENGIPNSGGATDFYLKKTSIPLFYSHFTIQFRPYFLELSTNEAGSTLKLDNKKVFQTTDKEKKHTIGPLMPGIYKTSAEKKFQYALLSQENSVTAFDDENATSTSDLELYGGSLELESNFENTSIFINGKSINQTIKTMPKIGPISFNGTIRIHGEQQFPWGLEKSAEALVEQETSSVNITPVPFATNATRKPIITLINNYSKQELLALVNHDPNKFTTIGDSLKARFIETINNNVQFEETWKGKALGTRIDFDNVTLSLNEETKIYEATIPVEIHAKYRKYSRYDSGDEPLEDKVDYYKLTLSYNEKTKTWLITDKEDQYSNTSNYFNGKNTVKSEFK</sequence>
<keyword evidence="6" id="KW-1185">Reference proteome</keyword>
<name>A0A6I4VZL1_9BACL</name>
<dbReference type="GO" id="GO:0005886">
    <property type="term" value="C:plasma membrane"/>
    <property type="evidence" value="ECO:0007669"/>
    <property type="project" value="UniProtKB-SubCell"/>
</dbReference>
<feature type="domain" description="TcaA 4th" evidence="3">
    <location>
        <begin position="233"/>
        <end position="300"/>
    </location>
</feature>
<dbReference type="PANTHER" id="PTHR40038">
    <property type="entry name" value="MEMBRANE-ASSOCIATED PROTEIN TCAA"/>
    <property type="match status" value="1"/>
</dbReference>